<evidence type="ECO:0000313" key="4">
    <source>
        <dbReference type="Proteomes" id="UP000035932"/>
    </source>
</evidence>
<dbReference type="OrthoDB" id="3479886at2"/>
<dbReference type="SUPFAM" id="SSF55874">
    <property type="entry name" value="ATPase domain of HSP90 chaperone/DNA topoisomerase II/histidine kinase"/>
    <property type="match status" value="1"/>
</dbReference>
<dbReference type="InterPro" id="IPR003594">
    <property type="entry name" value="HATPase_dom"/>
</dbReference>
<protein>
    <recommendedName>
        <fullName evidence="2">Histidine kinase/HSP90-like ATPase domain-containing protein</fullName>
    </recommendedName>
</protein>
<accession>A0A0J6XGT9</accession>
<dbReference type="Gene3D" id="3.30.565.10">
    <property type="entry name" value="Histidine kinase-like ATPase, C-terminal domain"/>
    <property type="match status" value="1"/>
</dbReference>
<keyword evidence="4" id="KW-1185">Reference proteome</keyword>
<keyword evidence="1" id="KW-0723">Serine/threonine-protein kinase</keyword>
<organism evidence="3 4">
    <name type="scientific">Streptomyces roseus</name>
    <dbReference type="NCBI Taxonomy" id="66430"/>
    <lineage>
        <taxon>Bacteria</taxon>
        <taxon>Bacillati</taxon>
        <taxon>Actinomycetota</taxon>
        <taxon>Actinomycetes</taxon>
        <taxon>Kitasatosporales</taxon>
        <taxon>Streptomycetaceae</taxon>
        <taxon>Streptomyces</taxon>
    </lineage>
</organism>
<dbReference type="PANTHER" id="PTHR35526">
    <property type="entry name" value="ANTI-SIGMA-F FACTOR RSBW-RELATED"/>
    <property type="match status" value="1"/>
</dbReference>
<reference evidence="3 4" key="1">
    <citation type="submission" date="2015-06" db="EMBL/GenBank/DDBJ databases">
        <title>Recapitulation of the evolution of biosynthetic gene clusters reveals hidden chemical diversity on bacterial genomes.</title>
        <authorList>
            <person name="Cruz-Morales P."/>
            <person name="Martinez-Guerrero C."/>
            <person name="Morales-Escalante M.A."/>
            <person name="Yanez-Guerra L.A."/>
            <person name="Kopp J.F."/>
            <person name="Feldmann J."/>
            <person name="Ramos-Aboites H.E."/>
            <person name="Barona-Gomez F."/>
        </authorList>
    </citation>
    <scope>NUCLEOTIDE SEQUENCE [LARGE SCALE GENOMIC DNA]</scope>
    <source>
        <strain evidence="3 4">ATCC 31245</strain>
    </source>
</reference>
<keyword evidence="1" id="KW-0808">Transferase</keyword>
<dbReference type="Proteomes" id="UP000035932">
    <property type="component" value="Unassembled WGS sequence"/>
</dbReference>
<feature type="domain" description="Histidine kinase/HSP90-like ATPase" evidence="2">
    <location>
        <begin position="51"/>
        <end position="147"/>
    </location>
</feature>
<sequence>MGAGARTRRLGLYGEATVVGRCRTFVRGVLADWAWPAPEHSGGLTREERGAAVEDVLLLVSEAVTNAVRHGGGPTELVLRLRPRAPDAARPRAGDLRIEVSDTSLALPRLRTPTVRGLPGGYGLRMMTLLARRWGVVPSRAGKTVWFEVAAPCQAQGLSSSTGCVPGPEPLGK</sequence>
<dbReference type="InterPro" id="IPR050267">
    <property type="entry name" value="Anti-sigma-factor_SerPK"/>
</dbReference>
<keyword evidence="1" id="KW-0418">Kinase</keyword>
<dbReference type="PATRIC" id="fig|66430.4.peg.1852"/>
<dbReference type="CDD" id="cd16936">
    <property type="entry name" value="HATPase_RsbW-like"/>
    <property type="match status" value="1"/>
</dbReference>
<dbReference type="Pfam" id="PF13581">
    <property type="entry name" value="HATPase_c_2"/>
    <property type="match status" value="1"/>
</dbReference>
<gene>
    <name evidence="3" type="ORF">ACS04_29515</name>
</gene>
<dbReference type="AlphaFoldDB" id="A0A0J6XGT9"/>
<proteinExistence type="predicted"/>
<evidence type="ECO:0000259" key="2">
    <source>
        <dbReference type="Pfam" id="PF13581"/>
    </source>
</evidence>
<dbReference type="PANTHER" id="PTHR35526:SF3">
    <property type="entry name" value="ANTI-SIGMA-F FACTOR RSBW"/>
    <property type="match status" value="1"/>
</dbReference>
<name>A0A0J6XGT9_9ACTN</name>
<dbReference type="GO" id="GO:0004674">
    <property type="term" value="F:protein serine/threonine kinase activity"/>
    <property type="evidence" value="ECO:0007669"/>
    <property type="project" value="UniProtKB-KW"/>
</dbReference>
<dbReference type="STRING" id="66430.ACS04_29515"/>
<evidence type="ECO:0000256" key="1">
    <source>
        <dbReference type="ARBA" id="ARBA00022527"/>
    </source>
</evidence>
<dbReference type="InterPro" id="IPR036890">
    <property type="entry name" value="HATPase_C_sf"/>
</dbReference>
<comment type="caution">
    <text evidence="3">The sequence shown here is derived from an EMBL/GenBank/DDBJ whole genome shotgun (WGS) entry which is preliminary data.</text>
</comment>
<dbReference type="EMBL" id="LFML01000131">
    <property type="protein sequence ID" value="KMO94369.1"/>
    <property type="molecule type" value="Genomic_DNA"/>
</dbReference>
<evidence type="ECO:0000313" key="3">
    <source>
        <dbReference type="EMBL" id="KMO94369.1"/>
    </source>
</evidence>